<reference evidence="2 3" key="1">
    <citation type="submission" date="2021-01" db="EMBL/GenBank/DDBJ databases">
        <title>Genome seq and assembly of Devosia sp. G19.</title>
        <authorList>
            <person name="Chhetri G."/>
        </authorList>
    </citation>
    <scope>NUCLEOTIDE SEQUENCE [LARGE SCALE GENOMIC DNA]</scope>
    <source>
        <strain evidence="2 3">G19</strain>
    </source>
</reference>
<feature type="transmembrane region" description="Helical" evidence="1">
    <location>
        <begin position="106"/>
        <end position="126"/>
    </location>
</feature>
<protein>
    <submittedName>
        <fullName evidence="2">Uncharacterized protein</fullName>
    </submittedName>
</protein>
<dbReference type="RefSeq" id="WP_201652712.1">
    <property type="nucleotide sequence ID" value="NZ_CP068047.1"/>
</dbReference>
<dbReference type="EMBL" id="CP068047">
    <property type="protein sequence ID" value="QQR34649.1"/>
    <property type="molecule type" value="Genomic_DNA"/>
</dbReference>
<keyword evidence="1" id="KW-1133">Transmembrane helix</keyword>
<dbReference type="Proteomes" id="UP000595460">
    <property type="component" value="Chromosome"/>
</dbReference>
<name>A0ABX7BUC2_9HYPH</name>
<feature type="transmembrane region" description="Helical" evidence="1">
    <location>
        <begin position="16"/>
        <end position="36"/>
    </location>
</feature>
<feature type="transmembrane region" description="Helical" evidence="1">
    <location>
        <begin position="332"/>
        <end position="350"/>
    </location>
</feature>
<evidence type="ECO:0000313" key="3">
    <source>
        <dbReference type="Proteomes" id="UP000595460"/>
    </source>
</evidence>
<keyword evidence="1" id="KW-0472">Membrane</keyword>
<feature type="transmembrane region" description="Helical" evidence="1">
    <location>
        <begin position="161"/>
        <end position="188"/>
    </location>
</feature>
<feature type="transmembrane region" description="Helical" evidence="1">
    <location>
        <begin position="247"/>
        <end position="266"/>
    </location>
</feature>
<accession>A0ABX7BUC2</accession>
<feature type="transmembrane region" description="Helical" evidence="1">
    <location>
        <begin position="56"/>
        <end position="74"/>
    </location>
</feature>
<gene>
    <name evidence="2" type="ORF">JI749_09620</name>
</gene>
<feature type="transmembrane region" description="Helical" evidence="1">
    <location>
        <begin position="133"/>
        <end position="149"/>
    </location>
</feature>
<keyword evidence="1" id="KW-0812">Transmembrane</keyword>
<evidence type="ECO:0000313" key="2">
    <source>
        <dbReference type="EMBL" id="QQR34649.1"/>
    </source>
</evidence>
<keyword evidence="3" id="KW-1185">Reference proteome</keyword>
<feature type="transmembrane region" description="Helical" evidence="1">
    <location>
        <begin position="200"/>
        <end position="227"/>
    </location>
</feature>
<evidence type="ECO:0000256" key="1">
    <source>
        <dbReference type="SAM" id="Phobius"/>
    </source>
</evidence>
<feature type="transmembrane region" description="Helical" evidence="1">
    <location>
        <begin position="278"/>
        <end position="297"/>
    </location>
</feature>
<sequence>MSQAGATHAVPARRDLALPAGLLVAAFLLFLGGNLAGNGVIGHLDPAATVLPGWEHGSLLRVLAVWVASWFGFVDAGTALLLVYVLMACIGALLTYRFLLVSGWPALQATLALALIAANAFLIYATTTTSAEFLLLLAVAALIPAQRRLEAVGDVQAVINYSLTLTLLLVAGPPLMVLVPLLVLAVPLREAEARRKPQVFAAMLLVAVVPTLIIIAGVWAMAARAGLSADLLLQPFAEDFVPIRRPVAAMIVLSAISAPVAAILVIHGAIPDRRRKPLTTFVALALPLYLAIGNSFFDWQLAPWAPAAAMMATAMGWLCSTRVRPWMRWLTLAMLLVSALASWVVAGLWADPAWLEGLMPIQLYGLTSPG</sequence>
<organism evidence="2 3">
    <name type="scientific">Devosia oryziradicis</name>
    <dbReference type="NCBI Taxonomy" id="2801335"/>
    <lineage>
        <taxon>Bacteria</taxon>
        <taxon>Pseudomonadati</taxon>
        <taxon>Pseudomonadota</taxon>
        <taxon>Alphaproteobacteria</taxon>
        <taxon>Hyphomicrobiales</taxon>
        <taxon>Devosiaceae</taxon>
        <taxon>Devosia</taxon>
    </lineage>
</organism>
<feature type="transmembrane region" description="Helical" evidence="1">
    <location>
        <begin position="303"/>
        <end position="320"/>
    </location>
</feature>
<proteinExistence type="predicted"/>
<feature type="transmembrane region" description="Helical" evidence="1">
    <location>
        <begin position="81"/>
        <end position="100"/>
    </location>
</feature>